<evidence type="ECO:0000313" key="11">
    <source>
        <dbReference type="Proteomes" id="UP000735302"/>
    </source>
</evidence>
<evidence type="ECO:0000256" key="2">
    <source>
        <dbReference type="ARBA" id="ARBA00022692"/>
    </source>
</evidence>
<dbReference type="SUPFAM" id="SSF81321">
    <property type="entry name" value="Family A G protein-coupled receptor-like"/>
    <property type="match status" value="1"/>
</dbReference>
<keyword evidence="3 8" id="KW-1133">Transmembrane helix</keyword>
<dbReference type="PROSITE" id="PS50262">
    <property type="entry name" value="G_PROTEIN_RECEP_F1_2"/>
    <property type="match status" value="1"/>
</dbReference>
<feature type="domain" description="G-protein coupled receptors family 1 profile" evidence="9">
    <location>
        <begin position="1"/>
        <end position="108"/>
    </location>
</feature>
<organism evidence="10 11">
    <name type="scientific">Plakobranchus ocellatus</name>
    <dbReference type="NCBI Taxonomy" id="259542"/>
    <lineage>
        <taxon>Eukaryota</taxon>
        <taxon>Metazoa</taxon>
        <taxon>Spiralia</taxon>
        <taxon>Lophotrochozoa</taxon>
        <taxon>Mollusca</taxon>
        <taxon>Gastropoda</taxon>
        <taxon>Heterobranchia</taxon>
        <taxon>Euthyneura</taxon>
        <taxon>Panpulmonata</taxon>
        <taxon>Sacoglossa</taxon>
        <taxon>Placobranchoidea</taxon>
        <taxon>Plakobranchidae</taxon>
        <taxon>Plakobranchus</taxon>
    </lineage>
</organism>
<dbReference type="PANTHER" id="PTHR24240">
    <property type="entry name" value="OPSIN"/>
    <property type="match status" value="1"/>
</dbReference>
<gene>
    <name evidence="10" type="ORF">PoB_006928300</name>
</gene>
<keyword evidence="5 8" id="KW-0472">Membrane</keyword>
<feature type="transmembrane region" description="Helical" evidence="8">
    <location>
        <begin position="54"/>
        <end position="72"/>
    </location>
</feature>
<keyword evidence="6" id="KW-0675">Receptor</keyword>
<evidence type="ECO:0000256" key="1">
    <source>
        <dbReference type="ARBA" id="ARBA00004141"/>
    </source>
</evidence>
<comment type="subcellular location">
    <subcellularLocation>
        <location evidence="1">Membrane</location>
        <topology evidence="1">Multi-pass membrane protein</topology>
    </subcellularLocation>
</comment>
<dbReference type="InterPro" id="IPR017452">
    <property type="entry name" value="GPCR_Rhodpsn_7TM"/>
</dbReference>
<sequence length="108" mass="12020">MIVKCIILLQANDILKNNTDDDSVELIKAVPLTMTSAWAHRWLWGDATAAFEGFLVYFLGLSSMYILMAIAVDRYIAISKPLLGAKITKRMAVVSCCELKTVVRPMLV</sequence>
<dbReference type="Pfam" id="PF00001">
    <property type="entry name" value="7tm_1"/>
    <property type="match status" value="1"/>
</dbReference>
<dbReference type="Gene3D" id="1.20.1070.10">
    <property type="entry name" value="Rhodopsin 7-helix transmembrane proteins"/>
    <property type="match status" value="1"/>
</dbReference>
<evidence type="ECO:0000256" key="8">
    <source>
        <dbReference type="SAM" id="Phobius"/>
    </source>
</evidence>
<protein>
    <submittedName>
        <fullName evidence="10">Melanopsin</fullName>
    </submittedName>
</protein>
<proteinExistence type="predicted"/>
<evidence type="ECO:0000256" key="3">
    <source>
        <dbReference type="ARBA" id="ARBA00022989"/>
    </source>
</evidence>
<evidence type="ECO:0000313" key="10">
    <source>
        <dbReference type="EMBL" id="GFO42778.1"/>
    </source>
</evidence>
<keyword evidence="2 8" id="KW-0812">Transmembrane</keyword>
<dbReference type="EMBL" id="BLXT01007821">
    <property type="protein sequence ID" value="GFO42778.1"/>
    <property type="molecule type" value="Genomic_DNA"/>
</dbReference>
<evidence type="ECO:0000256" key="4">
    <source>
        <dbReference type="ARBA" id="ARBA00023040"/>
    </source>
</evidence>
<evidence type="ECO:0000259" key="9">
    <source>
        <dbReference type="PROSITE" id="PS50262"/>
    </source>
</evidence>
<evidence type="ECO:0000256" key="7">
    <source>
        <dbReference type="ARBA" id="ARBA00023224"/>
    </source>
</evidence>
<dbReference type="InterPro" id="IPR050125">
    <property type="entry name" value="GPCR_opsins"/>
</dbReference>
<dbReference type="PROSITE" id="PS00237">
    <property type="entry name" value="G_PROTEIN_RECEP_F1_1"/>
    <property type="match status" value="1"/>
</dbReference>
<dbReference type="GO" id="GO:0004930">
    <property type="term" value="F:G protein-coupled receptor activity"/>
    <property type="evidence" value="ECO:0007669"/>
    <property type="project" value="UniProtKB-KW"/>
</dbReference>
<dbReference type="GO" id="GO:0016020">
    <property type="term" value="C:membrane"/>
    <property type="evidence" value="ECO:0007669"/>
    <property type="project" value="UniProtKB-SubCell"/>
</dbReference>
<name>A0AAV4DEX6_9GAST</name>
<comment type="caution">
    <text evidence="10">The sequence shown here is derived from an EMBL/GenBank/DDBJ whole genome shotgun (WGS) entry which is preliminary data.</text>
</comment>
<reference evidence="10 11" key="1">
    <citation type="journal article" date="2021" name="Elife">
        <title>Chloroplast acquisition without the gene transfer in kleptoplastic sea slugs, Plakobranchus ocellatus.</title>
        <authorList>
            <person name="Maeda T."/>
            <person name="Takahashi S."/>
            <person name="Yoshida T."/>
            <person name="Shimamura S."/>
            <person name="Takaki Y."/>
            <person name="Nagai Y."/>
            <person name="Toyoda A."/>
            <person name="Suzuki Y."/>
            <person name="Arimoto A."/>
            <person name="Ishii H."/>
            <person name="Satoh N."/>
            <person name="Nishiyama T."/>
            <person name="Hasebe M."/>
            <person name="Maruyama T."/>
            <person name="Minagawa J."/>
            <person name="Obokata J."/>
            <person name="Shigenobu S."/>
        </authorList>
    </citation>
    <scope>NUCLEOTIDE SEQUENCE [LARGE SCALE GENOMIC DNA]</scope>
</reference>
<evidence type="ECO:0000256" key="5">
    <source>
        <dbReference type="ARBA" id="ARBA00023136"/>
    </source>
</evidence>
<keyword evidence="7" id="KW-0807">Transducer</keyword>
<dbReference type="InterPro" id="IPR000276">
    <property type="entry name" value="GPCR_Rhodpsn"/>
</dbReference>
<evidence type="ECO:0000256" key="6">
    <source>
        <dbReference type="ARBA" id="ARBA00023170"/>
    </source>
</evidence>
<dbReference type="AlphaFoldDB" id="A0AAV4DEX6"/>
<accession>A0AAV4DEX6</accession>
<keyword evidence="11" id="KW-1185">Reference proteome</keyword>
<keyword evidence="4" id="KW-0297">G-protein coupled receptor</keyword>
<dbReference type="Proteomes" id="UP000735302">
    <property type="component" value="Unassembled WGS sequence"/>
</dbReference>